<sequence>MEEEIQQYLRFHPLSSRSELMEGVNTKVSVATFKRLLAAMISAGSIEVIGQGPATCYKLTPQTFVTSYFDLESYFRKEVDEREIQQAFNFSLIPDILPNVDPFTMDERKHLTALQETFRRNVLEMTDGEYRKEMERLGVDLSWKSSQIEGNTYNLLETERLLLEKEEAKGKTKEEAIMLLNHKEALDFIL</sequence>
<dbReference type="InterPro" id="IPR036388">
    <property type="entry name" value="WH-like_DNA-bd_sf"/>
</dbReference>
<gene>
    <name evidence="1" type="ORF">GAN91_30415</name>
</gene>
<evidence type="ECO:0000313" key="2">
    <source>
        <dbReference type="Proteomes" id="UP000436858"/>
    </source>
</evidence>
<evidence type="ECO:0000313" key="1">
    <source>
        <dbReference type="EMBL" id="KAB4456277.1"/>
    </source>
</evidence>
<dbReference type="EMBL" id="WCRY01000255">
    <property type="protein sequence ID" value="KAB4456277.1"/>
    <property type="molecule type" value="Genomic_DNA"/>
</dbReference>
<reference evidence="1 2" key="1">
    <citation type="journal article" date="2019" name="Nat. Med.">
        <title>A library of human gut bacterial isolates paired with longitudinal multiomics data enables mechanistic microbiome research.</title>
        <authorList>
            <person name="Poyet M."/>
            <person name="Groussin M."/>
            <person name="Gibbons S.M."/>
            <person name="Avila-Pacheco J."/>
            <person name="Jiang X."/>
            <person name="Kearney S.M."/>
            <person name="Perrotta A.R."/>
            <person name="Berdy B."/>
            <person name="Zhao S."/>
            <person name="Lieberman T.D."/>
            <person name="Swanson P.K."/>
            <person name="Smith M."/>
            <person name="Roesemann S."/>
            <person name="Alexander J.E."/>
            <person name="Rich S.A."/>
            <person name="Livny J."/>
            <person name="Vlamakis H."/>
            <person name="Clish C."/>
            <person name="Bullock K."/>
            <person name="Deik A."/>
            <person name="Scott J."/>
            <person name="Pierce K.A."/>
            <person name="Xavier R.J."/>
            <person name="Alm E.J."/>
        </authorList>
    </citation>
    <scope>NUCLEOTIDE SEQUENCE [LARGE SCALE GENOMIC DNA]</scope>
    <source>
        <strain evidence="1 2">BIOML-A162</strain>
    </source>
</reference>
<proteinExistence type="predicted"/>
<dbReference type="InterPro" id="IPR036597">
    <property type="entry name" value="Fido-like_dom_sf"/>
</dbReference>
<dbReference type="AlphaFoldDB" id="A0A6I0S3L5"/>
<feature type="non-terminal residue" evidence="1">
    <location>
        <position position="190"/>
    </location>
</feature>
<dbReference type="Gene3D" id="1.10.10.10">
    <property type="entry name" value="Winged helix-like DNA-binding domain superfamily/Winged helix DNA-binding domain"/>
    <property type="match status" value="1"/>
</dbReference>
<name>A0A6I0S3L5_BACT4</name>
<organism evidence="1 2">
    <name type="scientific">Bacteroides thetaiotaomicron</name>
    <dbReference type="NCBI Taxonomy" id="818"/>
    <lineage>
        <taxon>Bacteria</taxon>
        <taxon>Pseudomonadati</taxon>
        <taxon>Bacteroidota</taxon>
        <taxon>Bacteroidia</taxon>
        <taxon>Bacteroidales</taxon>
        <taxon>Bacteroidaceae</taxon>
        <taxon>Bacteroides</taxon>
    </lineage>
</organism>
<accession>A0A6I0S3L5</accession>
<protein>
    <submittedName>
        <fullName evidence="1">Cell filamentation protein Fic</fullName>
    </submittedName>
</protein>
<comment type="caution">
    <text evidence="1">The sequence shown here is derived from an EMBL/GenBank/DDBJ whole genome shotgun (WGS) entry which is preliminary data.</text>
</comment>
<dbReference type="Gene3D" id="1.10.3290.10">
    <property type="entry name" value="Fido-like domain"/>
    <property type="match status" value="1"/>
</dbReference>
<dbReference type="Proteomes" id="UP000436858">
    <property type="component" value="Unassembled WGS sequence"/>
</dbReference>